<evidence type="ECO:0000256" key="4">
    <source>
        <dbReference type="ARBA" id="ARBA00022801"/>
    </source>
</evidence>
<evidence type="ECO:0000313" key="15">
    <source>
        <dbReference type="EMBL" id="PZP00919.1"/>
    </source>
</evidence>
<evidence type="ECO:0000259" key="14">
    <source>
        <dbReference type="PROSITE" id="PS51746"/>
    </source>
</evidence>
<dbReference type="FunFam" id="3.60.40.10:FF:000002">
    <property type="entry name" value="Serine/threonine phosphatase stp"/>
    <property type="match status" value="1"/>
</dbReference>
<evidence type="ECO:0000256" key="11">
    <source>
        <dbReference type="ARBA" id="ARBA00079123"/>
    </source>
</evidence>
<evidence type="ECO:0000256" key="12">
    <source>
        <dbReference type="SAM" id="MobiDB-lite"/>
    </source>
</evidence>
<dbReference type="SMART" id="SM00331">
    <property type="entry name" value="PP2C_SIG"/>
    <property type="match status" value="1"/>
</dbReference>
<evidence type="ECO:0000256" key="1">
    <source>
        <dbReference type="ARBA" id="ARBA00001936"/>
    </source>
</evidence>
<feature type="region of interest" description="Disordered" evidence="12">
    <location>
        <begin position="249"/>
        <end position="356"/>
    </location>
</feature>
<dbReference type="SMART" id="SM00332">
    <property type="entry name" value="PP2Cc"/>
    <property type="match status" value="1"/>
</dbReference>
<sequence>MTDQRLALDFAASSDRGLVRTNNEDSAYAGPRLLALADGMGGHAAGEVASRFLVDTLRTLDSPLLDEPDERRRLISVLERAVDEGNERIASHVDENPQLEGMGCTLTAILFSNGKAAMCHVGDSRAYRLRDGELTQITKDDTFVQTLVDEGKLDAADASSHPQRSLILKALTGRPVEPTLTEFEALPGDRYLLCSDGLSDPVSIDTMRDILNAYDPATAADRLVEMALRGGGPDNVTVVVADVVDLESVEDDASGEGNAACSAGRGPLPETPVLAGAASPTMQESRSFDTPAARAAASGASVTSSRAPRPPKDPEEVSEPAGAATLGDPGSEPAAAPASGAAEPTSADGTDVPKKKRGRGWSALVVACILVVGLGIAGFFGYQKISETYFVAVEGKQIVVKNGVHGSLLGLSLNSTHQRICLDESASVRLIGADNGSPEDCHLFLTSDLTPSARSTVESMPEDSYQAVVEQVNRLAEETLPVCVTREKKDNGKRPGADRATSTARKGAEDLTTPGVSCREVK</sequence>
<dbReference type="EC" id="3.1.3.16" evidence="2"/>
<feature type="region of interest" description="Disordered" evidence="12">
    <location>
        <begin position="486"/>
        <end position="522"/>
    </location>
</feature>
<name>A0A2W5D4I2_9CORY</name>
<evidence type="ECO:0000256" key="5">
    <source>
        <dbReference type="ARBA" id="ARBA00022912"/>
    </source>
</evidence>
<dbReference type="GO" id="GO:0046872">
    <property type="term" value="F:metal ion binding"/>
    <property type="evidence" value="ECO:0007669"/>
    <property type="project" value="UniProtKB-KW"/>
</dbReference>
<keyword evidence="5" id="KW-0904">Protein phosphatase</keyword>
<proteinExistence type="predicted"/>
<keyword evidence="13" id="KW-0472">Membrane</keyword>
<feature type="transmembrane region" description="Helical" evidence="13">
    <location>
        <begin position="361"/>
        <end position="382"/>
    </location>
</feature>
<comment type="catalytic activity">
    <reaction evidence="8">
        <text>O-phospho-L-threonyl-[protein] + H2O = L-threonyl-[protein] + phosphate</text>
        <dbReference type="Rhea" id="RHEA:47004"/>
        <dbReference type="Rhea" id="RHEA-COMP:11060"/>
        <dbReference type="Rhea" id="RHEA-COMP:11605"/>
        <dbReference type="ChEBI" id="CHEBI:15377"/>
        <dbReference type="ChEBI" id="CHEBI:30013"/>
        <dbReference type="ChEBI" id="CHEBI:43474"/>
        <dbReference type="ChEBI" id="CHEBI:61977"/>
        <dbReference type="EC" id="3.1.3.16"/>
    </reaction>
</comment>
<evidence type="ECO:0000256" key="13">
    <source>
        <dbReference type="SAM" id="Phobius"/>
    </source>
</evidence>
<dbReference type="Proteomes" id="UP000249451">
    <property type="component" value="Unassembled WGS sequence"/>
</dbReference>
<dbReference type="InterPro" id="IPR015655">
    <property type="entry name" value="PP2C"/>
</dbReference>
<comment type="catalytic activity">
    <reaction evidence="7">
        <text>O-phospho-L-seryl-[protein] + H2O = L-seryl-[protein] + phosphate</text>
        <dbReference type="Rhea" id="RHEA:20629"/>
        <dbReference type="Rhea" id="RHEA-COMP:9863"/>
        <dbReference type="Rhea" id="RHEA-COMP:11604"/>
        <dbReference type="ChEBI" id="CHEBI:15377"/>
        <dbReference type="ChEBI" id="CHEBI:29999"/>
        <dbReference type="ChEBI" id="CHEBI:43474"/>
        <dbReference type="ChEBI" id="CHEBI:83421"/>
        <dbReference type="EC" id="3.1.3.16"/>
    </reaction>
</comment>
<feature type="compositionally biased region" description="Low complexity" evidence="12">
    <location>
        <begin position="292"/>
        <end position="307"/>
    </location>
</feature>
<dbReference type="Gene3D" id="3.60.40.10">
    <property type="entry name" value="PPM-type phosphatase domain"/>
    <property type="match status" value="1"/>
</dbReference>
<dbReference type="SUPFAM" id="SSF81606">
    <property type="entry name" value="PP2C-like"/>
    <property type="match status" value="1"/>
</dbReference>
<keyword evidence="3" id="KW-0479">Metal-binding</keyword>
<dbReference type="CDD" id="cd00143">
    <property type="entry name" value="PP2Cc"/>
    <property type="match status" value="1"/>
</dbReference>
<dbReference type="PROSITE" id="PS51746">
    <property type="entry name" value="PPM_2"/>
    <property type="match status" value="1"/>
</dbReference>
<keyword evidence="13" id="KW-0812">Transmembrane</keyword>
<evidence type="ECO:0000256" key="8">
    <source>
        <dbReference type="ARBA" id="ARBA00048336"/>
    </source>
</evidence>
<dbReference type="EMBL" id="QFNY01000104">
    <property type="protein sequence ID" value="PZP00919.1"/>
    <property type="molecule type" value="Genomic_DNA"/>
</dbReference>
<dbReference type="Pfam" id="PF13672">
    <property type="entry name" value="PP2C_2"/>
    <property type="match status" value="1"/>
</dbReference>
<gene>
    <name evidence="15" type="ORF">DI609_05425</name>
</gene>
<evidence type="ECO:0000313" key="16">
    <source>
        <dbReference type="Proteomes" id="UP000249451"/>
    </source>
</evidence>
<dbReference type="InterPro" id="IPR001932">
    <property type="entry name" value="PPM-type_phosphatase-like_dom"/>
</dbReference>
<organism evidence="15 16">
    <name type="scientific">Corynebacterium urealyticum</name>
    <dbReference type="NCBI Taxonomy" id="43771"/>
    <lineage>
        <taxon>Bacteria</taxon>
        <taxon>Bacillati</taxon>
        <taxon>Actinomycetota</taxon>
        <taxon>Actinomycetes</taxon>
        <taxon>Mycobacteriales</taxon>
        <taxon>Corynebacteriaceae</taxon>
        <taxon>Corynebacterium</taxon>
    </lineage>
</organism>
<dbReference type="InterPro" id="IPR036457">
    <property type="entry name" value="PPM-type-like_dom_sf"/>
</dbReference>
<dbReference type="PANTHER" id="PTHR47992">
    <property type="entry name" value="PROTEIN PHOSPHATASE"/>
    <property type="match status" value="1"/>
</dbReference>
<evidence type="ECO:0000256" key="10">
    <source>
        <dbReference type="ARBA" id="ARBA00077741"/>
    </source>
</evidence>
<evidence type="ECO:0000256" key="3">
    <source>
        <dbReference type="ARBA" id="ARBA00022723"/>
    </source>
</evidence>
<feature type="compositionally biased region" description="Low complexity" evidence="12">
    <location>
        <begin position="329"/>
        <end position="344"/>
    </location>
</feature>
<keyword evidence="4" id="KW-0378">Hydrolase</keyword>
<feature type="domain" description="PPM-type phosphatase" evidence="14">
    <location>
        <begin position="9"/>
        <end position="243"/>
    </location>
</feature>
<keyword evidence="6" id="KW-0464">Manganese</keyword>
<evidence type="ECO:0000256" key="7">
    <source>
        <dbReference type="ARBA" id="ARBA00047761"/>
    </source>
</evidence>
<keyword evidence="13" id="KW-1133">Transmembrane helix</keyword>
<evidence type="ECO:0000256" key="9">
    <source>
        <dbReference type="ARBA" id="ARBA00071184"/>
    </source>
</evidence>
<accession>A0A2W5D4I2</accession>
<protein>
    <recommendedName>
        <fullName evidence="9">Serine/threonine protein phosphatase PstP</fullName>
        <ecNumber evidence="2">3.1.3.16</ecNumber>
    </recommendedName>
    <alternativeName>
        <fullName evidence="11">Mycobacterial Ser/Thr phosphatase</fullName>
    </alternativeName>
    <alternativeName>
        <fullName evidence="10">PP2C-family Ser/Thr phosphatase</fullName>
    </alternativeName>
</protein>
<reference evidence="15 16" key="1">
    <citation type="submission" date="2017-11" db="EMBL/GenBank/DDBJ databases">
        <title>Infants hospitalized years apart are colonized by the same room-sourced microbial strains.</title>
        <authorList>
            <person name="Brooks B."/>
            <person name="Olm M.R."/>
            <person name="Firek B.A."/>
            <person name="Baker R."/>
            <person name="Thomas B.C."/>
            <person name="Morowitz M.J."/>
            <person name="Banfield J.F."/>
        </authorList>
    </citation>
    <scope>NUCLEOTIDE SEQUENCE [LARGE SCALE GENOMIC DNA]</scope>
    <source>
        <strain evidence="15">S2_012_000_R3_87</strain>
    </source>
</reference>
<feature type="compositionally biased region" description="Basic and acidic residues" evidence="12">
    <location>
        <begin position="486"/>
        <end position="497"/>
    </location>
</feature>
<dbReference type="GO" id="GO:0004722">
    <property type="term" value="F:protein serine/threonine phosphatase activity"/>
    <property type="evidence" value="ECO:0007669"/>
    <property type="project" value="UniProtKB-EC"/>
</dbReference>
<comment type="caution">
    <text evidence="15">The sequence shown here is derived from an EMBL/GenBank/DDBJ whole genome shotgun (WGS) entry which is preliminary data.</text>
</comment>
<evidence type="ECO:0000256" key="6">
    <source>
        <dbReference type="ARBA" id="ARBA00023211"/>
    </source>
</evidence>
<comment type="cofactor">
    <cofactor evidence="1">
        <name>Mn(2+)</name>
        <dbReference type="ChEBI" id="CHEBI:29035"/>
    </cofactor>
</comment>
<dbReference type="AlphaFoldDB" id="A0A2W5D4I2"/>
<evidence type="ECO:0000256" key="2">
    <source>
        <dbReference type="ARBA" id="ARBA00013081"/>
    </source>
</evidence>